<protein>
    <submittedName>
        <fullName evidence="1">DUF1826 domain-containing protein</fullName>
    </submittedName>
</protein>
<keyword evidence="2" id="KW-1185">Reference proteome</keyword>
<dbReference type="EMBL" id="JABEQL010000017">
    <property type="protein sequence ID" value="MBB2180065.1"/>
    <property type="molecule type" value="Genomic_DNA"/>
</dbReference>
<comment type="caution">
    <text evidence="1">The sequence shown here is derived from an EMBL/GenBank/DDBJ whole genome shotgun (WGS) entry which is preliminary data.</text>
</comment>
<dbReference type="Pfam" id="PF08856">
    <property type="entry name" value="DUF1826"/>
    <property type="match status" value="1"/>
</dbReference>
<name>A0A7W4JF14_9PROT</name>
<accession>A0A7W4JF14</accession>
<proteinExistence type="predicted"/>
<dbReference type="RefSeq" id="WP_182967427.1">
    <property type="nucleotide sequence ID" value="NZ_BAABGC010000071.1"/>
</dbReference>
<organism evidence="1 2">
    <name type="scientific">Gluconacetobacter tumulicola</name>
    <dbReference type="NCBI Taxonomy" id="1017177"/>
    <lineage>
        <taxon>Bacteria</taxon>
        <taxon>Pseudomonadati</taxon>
        <taxon>Pseudomonadota</taxon>
        <taxon>Alphaproteobacteria</taxon>
        <taxon>Acetobacterales</taxon>
        <taxon>Acetobacteraceae</taxon>
        <taxon>Gluconacetobacter</taxon>
    </lineage>
</organism>
<evidence type="ECO:0000313" key="1">
    <source>
        <dbReference type="EMBL" id="MBB2180065.1"/>
    </source>
</evidence>
<evidence type="ECO:0000313" key="2">
    <source>
        <dbReference type="Proteomes" id="UP000525623"/>
    </source>
</evidence>
<gene>
    <name evidence="1" type="ORF">HLH29_12935</name>
</gene>
<dbReference type="Proteomes" id="UP000525623">
    <property type="component" value="Unassembled WGS sequence"/>
</dbReference>
<dbReference type="AlphaFoldDB" id="A0A7W4JF14"/>
<reference evidence="1 2" key="1">
    <citation type="submission" date="2020-04" db="EMBL/GenBank/DDBJ databases">
        <title>Description of novel Gluconacetobacter.</title>
        <authorList>
            <person name="Sombolestani A."/>
        </authorList>
    </citation>
    <scope>NUCLEOTIDE SEQUENCE [LARGE SCALE GENOMIC DNA]</scope>
    <source>
        <strain evidence="1 2">LMG 27725</strain>
    </source>
</reference>
<sequence>MSSCPTRHRLTDLASCGAIRAAGRSILVHPRIPGARVREAARLHVTEGARLVQARGTIQDIRRRIAGAFTVRTGALLDDALVLATLYATVARQSLLRVRLERIVTDSCRKFHVDHVGLRLLCAYLGPGVQWTADEGAIIGQAETGAVVLLKGRRFPNWTEEHGVLHRSPPLSALPVTERMRLLLTVDAADACGGADDGPVTVAA</sequence>
<dbReference type="InterPro" id="IPR014955">
    <property type="entry name" value="DUF1826"/>
</dbReference>